<protein>
    <submittedName>
        <fullName evidence="1">Hydrocephalus-inducing protein</fullName>
    </submittedName>
</protein>
<proteinExistence type="predicted"/>
<accession>A0A8D8W0Y0</accession>
<dbReference type="EMBL" id="HBUF01114285">
    <property type="protein sequence ID" value="CAG6640850.1"/>
    <property type="molecule type" value="Transcribed_RNA"/>
</dbReference>
<dbReference type="PANTHER" id="PTHR23053:SF0">
    <property type="entry name" value="HYDROCEPHALUS-INDUCING PROTEIN HOMOLOG"/>
    <property type="match status" value="1"/>
</dbReference>
<dbReference type="AlphaFoldDB" id="A0A8D8W0Y0"/>
<dbReference type="EMBL" id="HBUF01114284">
    <property type="protein sequence ID" value="CAG6640849.1"/>
    <property type="molecule type" value="Transcribed_RNA"/>
</dbReference>
<sequence length="415" mass="46832">MSLEVFLYISGFIFYPIQIVSSLRCKKFTIFIPLLFVQDCDDKLDVQLSVTKGVLRGNDIQTIEVTFIAKERGLIRYPVNFHTLGNDQVHAVSMLEVSVHGPHLETSTNELDWGEVSLLRTKLRTLQLRNTSPIPAEFCVDFEKDTTSWTISPTSGVLGPESSLNFTLSVNLNEAKLATNHLIIHGCHLDPLTVKLTALGVGFSILTEPNIVPSYDFGRVFIGTKKQFTITVVSYGTVSHELLWSSTGTSSGALYRQHSSPNQSNLTQNSFQTSCSPEWDIEPKRFTLGPGERLKVQVTVYSECHGAVETDFYLLGFVSGDRKHLQNLFKSTWHILFLKSSLIFSPEELLFRVDHVSPDVRCLDISHPVELWNPNEDTRYATIRVRYPFYLTWENRDLSSSDLMCGKCEGSRPVQ</sequence>
<organism evidence="1">
    <name type="scientific">Cacopsylla melanoneura</name>
    <dbReference type="NCBI Taxonomy" id="428564"/>
    <lineage>
        <taxon>Eukaryota</taxon>
        <taxon>Metazoa</taxon>
        <taxon>Ecdysozoa</taxon>
        <taxon>Arthropoda</taxon>
        <taxon>Hexapoda</taxon>
        <taxon>Insecta</taxon>
        <taxon>Pterygota</taxon>
        <taxon>Neoptera</taxon>
        <taxon>Paraneoptera</taxon>
        <taxon>Hemiptera</taxon>
        <taxon>Sternorrhyncha</taxon>
        <taxon>Psylloidea</taxon>
        <taxon>Psyllidae</taxon>
        <taxon>Psyllinae</taxon>
        <taxon>Cacopsylla</taxon>
    </lineage>
</organism>
<dbReference type="GO" id="GO:0005930">
    <property type="term" value="C:axoneme"/>
    <property type="evidence" value="ECO:0007669"/>
    <property type="project" value="TreeGrafter"/>
</dbReference>
<dbReference type="GO" id="GO:1904158">
    <property type="term" value="P:axonemal central apparatus assembly"/>
    <property type="evidence" value="ECO:0007669"/>
    <property type="project" value="TreeGrafter"/>
</dbReference>
<evidence type="ECO:0000313" key="1">
    <source>
        <dbReference type="EMBL" id="CAG6640849.1"/>
    </source>
</evidence>
<reference evidence="1" key="1">
    <citation type="submission" date="2021-05" db="EMBL/GenBank/DDBJ databases">
        <authorList>
            <person name="Alioto T."/>
            <person name="Alioto T."/>
            <person name="Gomez Garrido J."/>
        </authorList>
    </citation>
    <scope>NUCLEOTIDE SEQUENCE</scope>
</reference>
<dbReference type="Gene3D" id="2.60.40.10">
    <property type="entry name" value="Immunoglobulins"/>
    <property type="match status" value="2"/>
</dbReference>
<dbReference type="PANTHER" id="PTHR23053">
    <property type="entry name" value="DLEC1 DELETED IN LUNG AND ESOPHAGEAL CANCER 1"/>
    <property type="match status" value="1"/>
</dbReference>
<dbReference type="InterPro" id="IPR013783">
    <property type="entry name" value="Ig-like_fold"/>
</dbReference>
<dbReference type="InterPro" id="IPR033305">
    <property type="entry name" value="Hydin-like"/>
</dbReference>
<name>A0A8D8W0Y0_9HEMI</name>
<dbReference type="GO" id="GO:0003341">
    <property type="term" value="P:cilium movement"/>
    <property type="evidence" value="ECO:0007669"/>
    <property type="project" value="TreeGrafter"/>
</dbReference>